<name>C5LX59_PERM5</name>
<gene>
    <name evidence="4" type="ORF">Pmar_PMAR004408</name>
</gene>
<dbReference type="GO" id="GO:0000727">
    <property type="term" value="P:double-strand break repair via break-induced replication"/>
    <property type="evidence" value="ECO:0007669"/>
    <property type="project" value="TreeGrafter"/>
</dbReference>
<dbReference type="PANTHER" id="PTHR11630:SF44">
    <property type="entry name" value="DNA REPLICATION LICENSING FACTOR MCM2"/>
    <property type="match status" value="1"/>
</dbReference>
<dbReference type="GO" id="GO:0017116">
    <property type="term" value="F:single-stranded DNA helicase activity"/>
    <property type="evidence" value="ECO:0007669"/>
    <property type="project" value="TreeGrafter"/>
</dbReference>
<evidence type="ECO:0000256" key="1">
    <source>
        <dbReference type="ARBA" id="ARBA00022741"/>
    </source>
</evidence>
<keyword evidence="2" id="KW-0067">ATP-binding</keyword>
<dbReference type="InterPro" id="IPR031327">
    <property type="entry name" value="MCM"/>
</dbReference>
<dbReference type="GO" id="GO:0005634">
    <property type="term" value="C:nucleus"/>
    <property type="evidence" value="ECO:0007669"/>
    <property type="project" value="TreeGrafter"/>
</dbReference>
<dbReference type="GeneID" id="9062496"/>
<keyword evidence="1" id="KW-0547">Nucleotide-binding</keyword>
<feature type="non-terminal residue" evidence="4">
    <location>
        <position position="1"/>
    </location>
</feature>
<dbReference type="GO" id="GO:1902975">
    <property type="term" value="P:mitotic DNA replication initiation"/>
    <property type="evidence" value="ECO:0007669"/>
    <property type="project" value="TreeGrafter"/>
</dbReference>
<proteinExistence type="predicted"/>
<evidence type="ECO:0000256" key="2">
    <source>
        <dbReference type="ARBA" id="ARBA00022840"/>
    </source>
</evidence>
<evidence type="ECO:0000313" key="5">
    <source>
        <dbReference type="Proteomes" id="UP000007800"/>
    </source>
</evidence>
<feature type="domain" description="MCM C-terminal AAA(+) ATPase" evidence="3">
    <location>
        <begin position="1"/>
        <end position="44"/>
    </location>
</feature>
<evidence type="ECO:0000313" key="4">
    <source>
        <dbReference type="EMBL" id="EEQ98684.1"/>
    </source>
</evidence>
<evidence type="ECO:0000259" key="3">
    <source>
        <dbReference type="PROSITE" id="PS50051"/>
    </source>
</evidence>
<dbReference type="Proteomes" id="UP000007800">
    <property type="component" value="Unassembled WGS sequence"/>
</dbReference>
<dbReference type="GO" id="GO:0042555">
    <property type="term" value="C:MCM complex"/>
    <property type="evidence" value="ECO:0007669"/>
    <property type="project" value="TreeGrafter"/>
</dbReference>
<keyword evidence="5" id="KW-1185">Reference proteome</keyword>
<dbReference type="PANTHER" id="PTHR11630">
    <property type="entry name" value="DNA REPLICATION LICENSING FACTOR MCM FAMILY MEMBER"/>
    <property type="match status" value="1"/>
</dbReference>
<dbReference type="Pfam" id="PF00493">
    <property type="entry name" value="MCM"/>
    <property type="match status" value="1"/>
</dbReference>
<dbReference type="AlphaFoldDB" id="C5LX59"/>
<dbReference type="OrthoDB" id="844at2759"/>
<dbReference type="EMBL" id="GG686388">
    <property type="protein sequence ID" value="EEQ98684.1"/>
    <property type="molecule type" value="Genomic_DNA"/>
</dbReference>
<reference evidence="4 5" key="1">
    <citation type="submission" date="2008-07" db="EMBL/GenBank/DDBJ databases">
        <authorList>
            <person name="El-Sayed N."/>
            <person name="Caler E."/>
            <person name="Inman J."/>
            <person name="Amedeo P."/>
            <person name="Hass B."/>
            <person name="Wortman J."/>
        </authorList>
    </citation>
    <scope>NUCLEOTIDE SEQUENCE [LARGE SCALE GENOMIC DNA]</scope>
    <source>
        <strain evidence="5">ATCC 50983 / TXsc</strain>
    </source>
</reference>
<dbReference type="InterPro" id="IPR001208">
    <property type="entry name" value="MCM_dom"/>
</dbReference>
<dbReference type="GO" id="GO:0005524">
    <property type="term" value="F:ATP binding"/>
    <property type="evidence" value="ECO:0007669"/>
    <property type="project" value="UniProtKB-KW"/>
</dbReference>
<dbReference type="GO" id="GO:0043138">
    <property type="term" value="F:3'-5' DNA helicase activity"/>
    <property type="evidence" value="ECO:0007669"/>
    <property type="project" value="TreeGrafter"/>
</dbReference>
<organism evidence="5">
    <name type="scientific">Perkinsus marinus (strain ATCC 50983 / TXsc)</name>
    <dbReference type="NCBI Taxonomy" id="423536"/>
    <lineage>
        <taxon>Eukaryota</taxon>
        <taxon>Sar</taxon>
        <taxon>Alveolata</taxon>
        <taxon>Perkinsozoa</taxon>
        <taxon>Perkinsea</taxon>
        <taxon>Perkinsida</taxon>
        <taxon>Perkinsidae</taxon>
        <taxon>Perkinsus</taxon>
    </lineage>
</organism>
<dbReference type="RefSeq" id="XP_002765967.1">
    <property type="nucleotide sequence ID" value="XM_002765921.1"/>
</dbReference>
<protein>
    <submittedName>
        <fullName evidence="4">Dna replication licensing factor mcm2, putative</fullName>
    </submittedName>
</protein>
<dbReference type="Gene3D" id="3.40.50.300">
    <property type="entry name" value="P-loop containing nucleotide triphosphate hydrolases"/>
    <property type="match status" value="1"/>
</dbReference>
<dbReference type="InParanoid" id="C5LX59"/>
<dbReference type="PROSITE" id="PS50051">
    <property type="entry name" value="MCM_2"/>
    <property type="match status" value="1"/>
</dbReference>
<feature type="non-terminal residue" evidence="4">
    <location>
        <position position="112"/>
    </location>
</feature>
<dbReference type="InterPro" id="IPR027417">
    <property type="entry name" value="P-loop_NTPase"/>
</dbReference>
<sequence length="112" mass="13284">QYDPELSFAENTTLGKPLISQFDLLCVMRDVSDRERDTKLAKFVLKNHRLRISSEDNRVMNNQQDQADFERIDQTLLWKYISYAREHVEPVLDKDDKYDKITRFSADIRASN</sequence>
<dbReference type="GO" id="GO:0003697">
    <property type="term" value="F:single-stranded DNA binding"/>
    <property type="evidence" value="ECO:0007669"/>
    <property type="project" value="TreeGrafter"/>
</dbReference>
<accession>C5LX59</accession>